<reference evidence="1" key="1">
    <citation type="journal article" date="2021" name="New Phytol.">
        <title>Evolutionary innovations through gain and loss of genes in the ectomycorrhizal Boletales.</title>
        <authorList>
            <person name="Wu G."/>
            <person name="Miyauchi S."/>
            <person name="Morin E."/>
            <person name="Kuo A."/>
            <person name="Drula E."/>
            <person name="Varga T."/>
            <person name="Kohler A."/>
            <person name="Feng B."/>
            <person name="Cao Y."/>
            <person name="Lipzen A."/>
            <person name="Daum C."/>
            <person name="Hundley H."/>
            <person name="Pangilinan J."/>
            <person name="Johnson J."/>
            <person name="Barry K."/>
            <person name="LaButti K."/>
            <person name="Ng V."/>
            <person name="Ahrendt S."/>
            <person name="Min B."/>
            <person name="Choi I.G."/>
            <person name="Park H."/>
            <person name="Plett J.M."/>
            <person name="Magnuson J."/>
            <person name="Spatafora J.W."/>
            <person name="Nagy L.G."/>
            <person name="Henrissat B."/>
            <person name="Grigoriev I.V."/>
            <person name="Yang Z.L."/>
            <person name="Xu J."/>
            <person name="Martin F.M."/>
        </authorList>
    </citation>
    <scope>NUCLEOTIDE SEQUENCE</scope>
    <source>
        <strain evidence="1">KUC20120723A-06</strain>
    </source>
</reference>
<keyword evidence="2" id="KW-1185">Reference proteome</keyword>
<evidence type="ECO:0000313" key="2">
    <source>
        <dbReference type="Proteomes" id="UP000790709"/>
    </source>
</evidence>
<sequence length="301" mass="32577">MASETTRLRAKLSMMDASLDELEAQLDPLISKSLPETLVGLETIQQAKLQVALPYLVYDLVFIYLKARGIDPKTHPVVTELDRVRQYFEKIKNAEESEEKKRAGIDKAAAGRFIKHAIAQVKYTTPTSGPSDATSTASTSNVRVPIKVTSKMVERAEYEKNLQDVGSEEEEDLEVFDAASEEDAGEDEAEEAQAKPTKGKQRAVDVDEANKASNPVGSKRKRPRIDPFAGYGDDDSTPSIKSSKKKSKTSASASPAVDDSLVVEAASTNQSGRSTPLSGSDAKKQAKAAKKAKRKAKKSSG</sequence>
<evidence type="ECO:0000313" key="1">
    <source>
        <dbReference type="EMBL" id="KAH7922799.1"/>
    </source>
</evidence>
<proteinExistence type="predicted"/>
<dbReference type="Proteomes" id="UP000790709">
    <property type="component" value="Unassembled WGS sequence"/>
</dbReference>
<protein>
    <submittedName>
        <fullName evidence="1">Uncharacterized protein</fullName>
    </submittedName>
</protein>
<accession>A0ACB8BB14</accession>
<name>A0ACB8BB14_9AGAM</name>
<comment type="caution">
    <text evidence="1">The sequence shown here is derived from an EMBL/GenBank/DDBJ whole genome shotgun (WGS) entry which is preliminary data.</text>
</comment>
<gene>
    <name evidence="1" type="ORF">BV22DRAFT_1037119</name>
</gene>
<organism evidence="1 2">
    <name type="scientific">Leucogyrophana mollusca</name>
    <dbReference type="NCBI Taxonomy" id="85980"/>
    <lineage>
        <taxon>Eukaryota</taxon>
        <taxon>Fungi</taxon>
        <taxon>Dikarya</taxon>
        <taxon>Basidiomycota</taxon>
        <taxon>Agaricomycotina</taxon>
        <taxon>Agaricomycetes</taxon>
        <taxon>Agaricomycetidae</taxon>
        <taxon>Boletales</taxon>
        <taxon>Boletales incertae sedis</taxon>
        <taxon>Leucogyrophana</taxon>
    </lineage>
</organism>
<dbReference type="EMBL" id="MU266472">
    <property type="protein sequence ID" value="KAH7922799.1"/>
    <property type="molecule type" value="Genomic_DNA"/>
</dbReference>